<dbReference type="InterPro" id="IPR011335">
    <property type="entry name" value="Restrct_endonuc-II-like"/>
</dbReference>
<gene>
    <name evidence="4" type="ORF">EEQ99_13260</name>
</gene>
<dbReference type="Pfam" id="PF14338">
    <property type="entry name" value="Mrr_N"/>
    <property type="match status" value="1"/>
</dbReference>
<dbReference type="PANTHER" id="PTHR30015">
    <property type="entry name" value="MRR RESTRICTION SYSTEM PROTEIN"/>
    <property type="match status" value="1"/>
</dbReference>
<accession>A0A3S0SXF5</accession>
<dbReference type="InterPro" id="IPR007560">
    <property type="entry name" value="Restrct_endonuc_IV_Mrr"/>
</dbReference>
<sequence>MPVPDYQSLMLPTLRLAAEGETRVADVSERIADDLGISQAERDELLPSGRQRLLHNRIHWAKFYMSKAGLISSPARGRFVATDKGEALLATSPERIDVALLMQEPEFREFYKNEGAAAEENGNPAKPVQDTSAPTTPEEQIDAAYAAMQAALRDELLQRILSNSPAFFEQLIVDLLVAMGYGGSHKDAAAQLGRSGDGGVDGIVNEDRLGLDRIYVQAKRYAPGSPVGRPDVNGFVGSLVGLGAAKGVFVTTSTFSQPARDYVKHLSQRVILIDGQELTDLMIEHGVGVRSYRIVEFKRLDEDFFGEE</sequence>
<feature type="domain" description="Restriction system protein Mrr-like N-terminal" evidence="3">
    <location>
        <begin position="6"/>
        <end position="90"/>
    </location>
</feature>
<comment type="caution">
    <text evidence="4">The sequence shown here is derived from an EMBL/GenBank/DDBJ whole genome shotgun (WGS) entry which is preliminary data.</text>
</comment>
<proteinExistence type="predicted"/>
<evidence type="ECO:0000313" key="4">
    <source>
        <dbReference type="EMBL" id="RUM02027.1"/>
    </source>
</evidence>
<organism evidence="4 5">
    <name type="scientific">Rhizobium anhuiense</name>
    <dbReference type="NCBI Taxonomy" id="1184720"/>
    <lineage>
        <taxon>Bacteria</taxon>
        <taxon>Pseudomonadati</taxon>
        <taxon>Pseudomonadota</taxon>
        <taxon>Alphaproteobacteria</taxon>
        <taxon>Hyphomicrobiales</taxon>
        <taxon>Rhizobiaceae</taxon>
        <taxon>Rhizobium/Agrobacterium group</taxon>
        <taxon>Rhizobium</taxon>
    </lineage>
</organism>
<keyword evidence="4" id="KW-0540">Nuclease</keyword>
<evidence type="ECO:0000259" key="2">
    <source>
        <dbReference type="Pfam" id="PF04471"/>
    </source>
</evidence>
<dbReference type="Gene3D" id="3.40.1350.10">
    <property type="match status" value="1"/>
</dbReference>
<dbReference type="InterPro" id="IPR011856">
    <property type="entry name" value="tRNA_endonuc-like_dom_sf"/>
</dbReference>
<reference evidence="4 5" key="1">
    <citation type="journal article" date="2015" name="Int. J. Syst. Evol. Microbiol.">
        <title>Rhizobium anhuiense sp. nov., isolated from effective nodules of Vicia faba and Pisum sativum.</title>
        <authorList>
            <person name="Zhang Y.J."/>
            <person name="Zheng W.T."/>
            <person name="Everall I."/>
            <person name="Young J.P."/>
            <person name="Zhang X.X."/>
            <person name="Tian C.F."/>
            <person name="Sui X.H."/>
            <person name="Wang E.T."/>
            <person name="Chen W.X."/>
        </authorList>
    </citation>
    <scope>NUCLEOTIDE SEQUENCE [LARGE SCALE GENOMIC DNA]</scope>
    <source>
        <strain evidence="4 5">CCBAU 23252</strain>
    </source>
</reference>
<dbReference type="AlphaFoldDB" id="A0A3S0SXF5"/>
<protein>
    <submittedName>
        <fullName evidence="4">Restriction endonuclease</fullName>
    </submittedName>
</protein>
<keyword evidence="4" id="KW-0255">Endonuclease</keyword>
<dbReference type="GO" id="GO:0003677">
    <property type="term" value="F:DNA binding"/>
    <property type="evidence" value="ECO:0007669"/>
    <property type="project" value="InterPro"/>
</dbReference>
<feature type="region of interest" description="Disordered" evidence="1">
    <location>
        <begin position="116"/>
        <end position="135"/>
    </location>
</feature>
<evidence type="ECO:0000259" key="3">
    <source>
        <dbReference type="Pfam" id="PF14338"/>
    </source>
</evidence>
<dbReference type="SUPFAM" id="SSF52980">
    <property type="entry name" value="Restriction endonuclease-like"/>
    <property type="match status" value="1"/>
</dbReference>
<evidence type="ECO:0000313" key="5">
    <source>
        <dbReference type="Proteomes" id="UP000273611"/>
    </source>
</evidence>
<dbReference type="RefSeq" id="WP_127430583.1">
    <property type="nucleotide sequence ID" value="NZ_BMFI01000004.1"/>
</dbReference>
<dbReference type="GO" id="GO:0015666">
    <property type="term" value="F:restriction endodeoxyribonuclease activity"/>
    <property type="evidence" value="ECO:0007669"/>
    <property type="project" value="TreeGrafter"/>
</dbReference>
<dbReference type="InterPro" id="IPR052906">
    <property type="entry name" value="Type_IV_Methyl-Rstrct_Enzyme"/>
</dbReference>
<dbReference type="InterPro" id="IPR025745">
    <property type="entry name" value="Mrr-like_N_dom"/>
</dbReference>
<keyword evidence="4" id="KW-0378">Hydrolase</keyword>
<name>A0A3S0SXF5_9HYPH</name>
<dbReference type="Proteomes" id="UP000273611">
    <property type="component" value="Unassembled WGS sequence"/>
</dbReference>
<feature type="domain" description="Restriction endonuclease type IV Mrr" evidence="2">
    <location>
        <begin position="162"/>
        <end position="282"/>
    </location>
</feature>
<dbReference type="GO" id="GO:0009307">
    <property type="term" value="P:DNA restriction-modification system"/>
    <property type="evidence" value="ECO:0007669"/>
    <property type="project" value="InterPro"/>
</dbReference>
<dbReference type="EMBL" id="RIBW01000004">
    <property type="protein sequence ID" value="RUM02027.1"/>
    <property type="molecule type" value="Genomic_DNA"/>
</dbReference>
<dbReference type="PANTHER" id="PTHR30015:SF7">
    <property type="entry name" value="TYPE IV METHYL-DIRECTED RESTRICTION ENZYME ECOKMRR"/>
    <property type="match status" value="1"/>
</dbReference>
<dbReference type="Pfam" id="PF04471">
    <property type="entry name" value="Mrr_cat"/>
    <property type="match status" value="1"/>
</dbReference>
<evidence type="ECO:0000256" key="1">
    <source>
        <dbReference type="SAM" id="MobiDB-lite"/>
    </source>
</evidence>